<feature type="domain" description="F-box" evidence="1">
    <location>
        <begin position="7"/>
        <end position="53"/>
    </location>
</feature>
<dbReference type="InterPro" id="IPR001810">
    <property type="entry name" value="F-box_dom"/>
</dbReference>
<dbReference type="SUPFAM" id="SSF81383">
    <property type="entry name" value="F-box domain"/>
    <property type="match status" value="1"/>
</dbReference>
<dbReference type="Proteomes" id="UP001271007">
    <property type="component" value="Unassembled WGS sequence"/>
</dbReference>
<dbReference type="PROSITE" id="PS50181">
    <property type="entry name" value="FBOX"/>
    <property type="match status" value="1"/>
</dbReference>
<name>A0AAJ0GJ39_9PEZI</name>
<accession>A0AAJ0GJ39</accession>
<dbReference type="EMBL" id="JAWDJX010000001">
    <property type="protein sequence ID" value="KAK3058554.1"/>
    <property type="molecule type" value="Genomic_DNA"/>
</dbReference>
<organism evidence="2 3">
    <name type="scientific">Extremus antarcticus</name>
    <dbReference type="NCBI Taxonomy" id="702011"/>
    <lineage>
        <taxon>Eukaryota</taxon>
        <taxon>Fungi</taxon>
        <taxon>Dikarya</taxon>
        <taxon>Ascomycota</taxon>
        <taxon>Pezizomycotina</taxon>
        <taxon>Dothideomycetes</taxon>
        <taxon>Dothideomycetidae</taxon>
        <taxon>Mycosphaerellales</taxon>
        <taxon>Extremaceae</taxon>
        <taxon>Extremus</taxon>
    </lineage>
</organism>
<comment type="caution">
    <text evidence="2">The sequence shown here is derived from an EMBL/GenBank/DDBJ whole genome shotgun (WGS) entry which is preliminary data.</text>
</comment>
<dbReference type="Pfam" id="PF00646">
    <property type="entry name" value="F-box"/>
    <property type="match status" value="1"/>
</dbReference>
<sequence>MARSATTDRLSAVPPELLIDIFSYLPASDMCRTRVLSKPWKDFVDANETRISLPTIRYHQQRLRSTYDALLYAYDVAFDELFKRIIGHYGIPGSANTQLEILGRLCGYYTTTRFHALQRTDQRGLTEALRSFAYHAWQTGKPLEHGPIDCNTSDQCEQCLRRKETYRADMAAAKMFASIIGHEGLAHIVEAMHEIANASESLISEINYPDEPESWITHCYPSYDRPDPPTDTQVRLLTASLGIPWLSWSDCVAYCAGSEQTLELIASVCKKRSVEATVFEEAAILGDIYIW</sequence>
<dbReference type="AlphaFoldDB" id="A0AAJ0GJ39"/>
<dbReference type="InterPro" id="IPR036047">
    <property type="entry name" value="F-box-like_dom_sf"/>
</dbReference>
<reference evidence="2" key="1">
    <citation type="submission" date="2023-04" db="EMBL/GenBank/DDBJ databases">
        <title>Black Yeasts Isolated from many extreme environments.</title>
        <authorList>
            <person name="Coleine C."/>
            <person name="Stajich J.E."/>
            <person name="Selbmann L."/>
        </authorList>
    </citation>
    <scope>NUCLEOTIDE SEQUENCE</scope>
    <source>
        <strain evidence="2">CCFEE 5312</strain>
    </source>
</reference>
<evidence type="ECO:0000313" key="3">
    <source>
        <dbReference type="Proteomes" id="UP001271007"/>
    </source>
</evidence>
<evidence type="ECO:0000313" key="2">
    <source>
        <dbReference type="EMBL" id="KAK3058554.1"/>
    </source>
</evidence>
<keyword evidence="3" id="KW-1185">Reference proteome</keyword>
<evidence type="ECO:0000259" key="1">
    <source>
        <dbReference type="PROSITE" id="PS50181"/>
    </source>
</evidence>
<gene>
    <name evidence="2" type="ORF">LTR09_000118</name>
</gene>
<proteinExistence type="predicted"/>
<dbReference type="Gene3D" id="1.20.1280.50">
    <property type="match status" value="1"/>
</dbReference>
<protein>
    <recommendedName>
        <fullName evidence="1">F-box domain-containing protein</fullName>
    </recommendedName>
</protein>
<dbReference type="SMART" id="SM00256">
    <property type="entry name" value="FBOX"/>
    <property type="match status" value="1"/>
</dbReference>